<feature type="domain" description="Phage tail tape measure protein" evidence="2">
    <location>
        <begin position="183"/>
        <end position="358"/>
    </location>
</feature>
<evidence type="ECO:0000313" key="3">
    <source>
        <dbReference type="EMBL" id="BBF86273.1"/>
    </source>
</evidence>
<dbReference type="AlphaFoldDB" id="A0A3G9GHF6"/>
<dbReference type="Proteomes" id="UP000198290">
    <property type="component" value="Chromosome"/>
</dbReference>
<evidence type="ECO:0000313" key="4">
    <source>
        <dbReference type="Proteomes" id="UP000198290"/>
    </source>
</evidence>
<organism evidence="3 4">
    <name type="scientific">Aquitalea magnusonii</name>
    <dbReference type="NCBI Taxonomy" id="332411"/>
    <lineage>
        <taxon>Bacteria</taxon>
        <taxon>Pseudomonadati</taxon>
        <taxon>Pseudomonadota</taxon>
        <taxon>Betaproteobacteria</taxon>
        <taxon>Neisseriales</taxon>
        <taxon>Chromobacteriaceae</taxon>
        <taxon>Aquitalea</taxon>
    </lineage>
</organism>
<dbReference type="KEGG" id="amah:DLM_2672"/>
<evidence type="ECO:0000256" key="1">
    <source>
        <dbReference type="SAM" id="Coils"/>
    </source>
</evidence>
<dbReference type="EMBL" id="AP018823">
    <property type="protein sequence ID" value="BBF86273.1"/>
    <property type="molecule type" value="Genomic_DNA"/>
</dbReference>
<accession>A0A3G9GHF6</accession>
<proteinExistence type="predicted"/>
<gene>
    <name evidence="3" type="ORF">DLM_2672</name>
</gene>
<dbReference type="Pfam" id="PF10145">
    <property type="entry name" value="PhageMin_Tail"/>
    <property type="match status" value="1"/>
</dbReference>
<reference evidence="4" key="3">
    <citation type="journal article" date="2017" name="Plant Physiol. Biochem.">
        <title>Differential oxidative and antioxidative response of duckweed Lemna minor toward plant growth promoting/inhibiting bacteria.</title>
        <authorList>
            <person name="Ishizawa H."/>
            <person name="Kuroda M."/>
            <person name="Morikawa M."/>
            <person name="Ike M."/>
        </authorList>
    </citation>
    <scope>NUCLEOTIDE SEQUENCE [LARGE SCALE GENOMIC DNA]</scope>
    <source>
        <strain evidence="4">H3</strain>
    </source>
</reference>
<protein>
    <submittedName>
        <fullName evidence="3">Phage protein</fullName>
    </submittedName>
</protein>
<reference evidence="3 4" key="2">
    <citation type="journal article" date="2017" name="Genome Announc.">
        <title>Draft genome sequence of Aquitalea magnusonii strain H3, a plant growth-promoting bacterium of duckweed Lemna minor.</title>
        <authorList>
            <person name="Ishizawa H."/>
            <person name="Kuroda M."/>
            <person name="Ike M."/>
        </authorList>
    </citation>
    <scope>NUCLEOTIDE SEQUENCE [LARGE SCALE GENOMIC DNA]</scope>
    <source>
        <strain evidence="3 4">H3</strain>
    </source>
</reference>
<evidence type="ECO:0000259" key="2">
    <source>
        <dbReference type="Pfam" id="PF10145"/>
    </source>
</evidence>
<keyword evidence="1" id="KW-0175">Coiled coil</keyword>
<dbReference type="InterPro" id="IPR010090">
    <property type="entry name" value="Phage_tape_meas"/>
</dbReference>
<dbReference type="OrthoDB" id="8019720at2"/>
<name>A0A3G9GHF6_9NEIS</name>
<feature type="coiled-coil region" evidence="1">
    <location>
        <begin position="25"/>
        <end position="106"/>
    </location>
</feature>
<dbReference type="RefSeq" id="WP_089084499.1">
    <property type="nucleotide sequence ID" value="NZ_AP018823.1"/>
</dbReference>
<sequence>MSRNPEVALTLKARDEASRTVSRVMQDTERQTQRAEKAVIGLSRESQRMASAREQLGVRAERAIQREIQQTEAAYKRLANSGTLSAKEQARAYEAMRDKVAGLRREMAGVSQLQRGLAAGARGVAAGVAGVAAGAYVVGQPVKRTMEYDRRLAMMANTAFAERDVGGRRAGVRELDDAIKRAVREGGGTREGAAETLDNLLASGSMSQKSAVNLLPTLQKYATATGADPNELGNIAIRAMQTFKVKESELPLALDMAIKAGQEGGFELKDMSKWLPQQMAAAKQAGMSGMGGLAKLLAANQAAVITAGTKDEAGNNLVNLLAKINSQDTAKDASKISASTFQEKKKGEKGIDLAGTLAAAREKGVNSLDAFVGLVDKVVGHDKRYQDIQTKLKTAKGDDRKVLLESQGDILQGSAVGKLIQDRQALMALVGYMGNRDYVKSIEAKLPGAGGTGQANFDMIASTASYQTERAKNEKAIAEQQAFDGLSSTIGSVAGKLADYAQAYPGLSTALVAATTAVTALGAAAGAAAIPMMMMGGGPGVGGTMVGRALGGAGVLLRAGGGVALAGAAGYGVGTAINAGITGVLTATNGGKERTLGTWLYDLFNGDQDAKLLAPTPMTKRNAPSIAAPIPQLDMLQSAVNASTKLDLAAQKMQQATSTPIPVTVTVDVQNGNIVASVNAANAQTARRH</sequence>
<reference evidence="4" key="1">
    <citation type="journal article" date="2017" name="Biotechnol. Biofuels">
        <title>Evaluation of environmental bacterial communities as a factor affecting the growth of duckweed Lemna minor.</title>
        <authorList>
            <person name="Ishizawa H."/>
            <person name="Kuroda M."/>
            <person name="Morikawa M."/>
            <person name="Ike M."/>
        </authorList>
    </citation>
    <scope>NUCLEOTIDE SEQUENCE [LARGE SCALE GENOMIC DNA]</scope>
    <source>
        <strain evidence="4">H3</strain>
    </source>
</reference>
<keyword evidence="4" id="KW-1185">Reference proteome</keyword>